<dbReference type="EMBL" id="JAUKPO010000088">
    <property type="protein sequence ID" value="MDO1451752.1"/>
    <property type="molecule type" value="Genomic_DNA"/>
</dbReference>
<reference evidence="1" key="1">
    <citation type="submission" date="2023-07" db="EMBL/GenBank/DDBJ databases">
        <title>The genome sequence of Rhodocytophaga aerolata KACC 12507.</title>
        <authorList>
            <person name="Zhang X."/>
        </authorList>
    </citation>
    <scope>NUCLEOTIDE SEQUENCE</scope>
    <source>
        <strain evidence="1">KACC 12507</strain>
    </source>
</reference>
<dbReference type="RefSeq" id="WP_302042549.1">
    <property type="nucleotide sequence ID" value="NZ_JAUKPO010000088.1"/>
</dbReference>
<gene>
    <name evidence="1" type="ORF">Q0590_36095</name>
</gene>
<evidence type="ECO:0000313" key="2">
    <source>
        <dbReference type="Proteomes" id="UP001168528"/>
    </source>
</evidence>
<keyword evidence="2" id="KW-1185">Reference proteome</keyword>
<comment type="caution">
    <text evidence="1">The sequence shown here is derived from an EMBL/GenBank/DDBJ whole genome shotgun (WGS) entry which is preliminary data.</text>
</comment>
<protein>
    <submittedName>
        <fullName evidence="1">Uncharacterized protein</fullName>
    </submittedName>
</protein>
<evidence type="ECO:0000313" key="1">
    <source>
        <dbReference type="EMBL" id="MDO1451752.1"/>
    </source>
</evidence>
<proteinExistence type="predicted"/>
<organism evidence="1 2">
    <name type="scientific">Rhodocytophaga aerolata</name>
    <dbReference type="NCBI Taxonomy" id="455078"/>
    <lineage>
        <taxon>Bacteria</taxon>
        <taxon>Pseudomonadati</taxon>
        <taxon>Bacteroidota</taxon>
        <taxon>Cytophagia</taxon>
        <taxon>Cytophagales</taxon>
        <taxon>Rhodocytophagaceae</taxon>
        <taxon>Rhodocytophaga</taxon>
    </lineage>
</organism>
<dbReference type="Proteomes" id="UP001168528">
    <property type="component" value="Unassembled WGS sequence"/>
</dbReference>
<name>A0ABT8RL46_9BACT</name>
<accession>A0ABT8RL46</accession>
<sequence>MNLVYDEKLWFFHKGCQGKHYLIGNPHTFKGRMWAWCEHKQRSFFVSKSEISECSEQTTYWIAGFLTGNEPSPPTDKEGDVNFESQEYKAWQKATQEFRQIGYWPEDEQ</sequence>